<dbReference type="InterPro" id="IPR046359">
    <property type="entry name" value="Aftin-like"/>
</dbReference>
<dbReference type="Proteomes" id="UP000235965">
    <property type="component" value="Unassembled WGS sequence"/>
</dbReference>
<dbReference type="AlphaFoldDB" id="A0A2J7R6H0"/>
<reference evidence="3 4" key="1">
    <citation type="submission" date="2017-12" db="EMBL/GenBank/DDBJ databases">
        <title>Hemimetabolous genomes reveal molecular basis of termite eusociality.</title>
        <authorList>
            <person name="Harrison M.C."/>
            <person name="Jongepier E."/>
            <person name="Robertson H.M."/>
            <person name="Arning N."/>
            <person name="Bitard-Feildel T."/>
            <person name="Chao H."/>
            <person name="Childers C.P."/>
            <person name="Dinh H."/>
            <person name="Doddapaneni H."/>
            <person name="Dugan S."/>
            <person name="Gowin J."/>
            <person name="Greiner C."/>
            <person name="Han Y."/>
            <person name="Hu H."/>
            <person name="Hughes D.S.T."/>
            <person name="Huylmans A.-K."/>
            <person name="Kemena C."/>
            <person name="Kremer L.P.M."/>
            <person name="Lee S.L."/>
            <person name="Lopez-Ezquerra A."/>
            <person name="Mallet L."/>
            <person name="Monroy-Kuhn J.M."/>
            <person name="Moser A."/>
            <person name="Murali S.C."/>
            <person name="Muzny D.M."/>
            <person name="Otani S."/>
            <person name="Piulachs M.-D."/>
            <person name="Poelchau M."/>
            <person name="Qu J."/>
            <person name="Schaub F."/>
            <person name="Wada-Katsumata A."/>
            <person name="Worley K.C."/>
            <person name="Xie Q."/>
            <person name="Ylla G."/>
            <person name="Poulsen M."/>
            <person name="Gibbs R.A."/>
            <person name="Schal C."/>
            <person name="Richards S."/>
            <person name="Belles X."/>
            <person name="Korb J."/>
            <person name="Bornberg-Bauer E."/>
        </authorList>
    </citation>
    <scope>NUCLEOTIDE SEQUENCE [LARGE SCALE GENOMIC DNA]</scope>
    <source>
        <tissue evidence="3">Whole body</tissue>
    </source>
</reference>
<protein>
    <recommendedName>
        <fullName evidence="2">Aftiphilin clathrin-binding box domain-containing protein</fullName>
    </recommendedName>
</protein>
<dbReference type="PANTHER" id="PTHR16156:SF10">
    <property type="entry name" value="AFTIPHILIN-RELATED"/>
    <property type="match status" value="1"/>
</dbReference>
<dbReference type="GO" id="GO:0032588">
    <property type="term" value="C:trans-Golgi network membrane"/>
    <property type="evidence" value="ECO:0007669"/>
    <property type="project" value="InterPro"/>
</dbReference>
<feature type="domain" description="Aftiphilin clathrin-binding box" evidence="2">
    <location>
        <begin position="276"/>
        <end position="342"/>
    </location>
</feature>
<dbReference type="InParanoid" id="A0A2J7R6H0"/>
<evidence type="ECO:0000259" key="2">
    <source>
        <dbReference type="Pfam" id="PF15045"/>
    </source>
</evidence>
<proteinExistence type="predicted"/>
<gene>
    <name evidence="3" type="ORF">B7P43_G15892</name>
</gene>
<sequence length="482" mass="51596">MSNIIPPMVPTSPPPMDDAMEDDEDYEFGDFAAAADLPYSGADAPETSLKLPTISSTFWEESVKHSCETQLEVDDGKKAGLRVVDSVTQDSILSVATGLGLCSARQDTDGVGPKVTGACEESSGSDETLIKSTDTEVELQKEFGTTDCALDTGAFWTDSSCQSSRHLPQETSDVDDFGDFESVAMSEDFAVFEGPVADGPIDNWAAATQPVPAAVHDGDDDYDFDEFETAPVSCVGLDDGELARKLKMVINMLFPFNSSISLVEINVPPLAERLATVWCKLQDMESSHALSYQWSGSAANKHLLLALGIDSRNILFGPRWNALVPRFAANLGFSPLEPMRASGSSPTLLEPAKELPLVETTAEEVVVPAAQFDWNSSGLVNPLDCANSALLELDYLNTFDNLTCPSPSASNMAGSTWSTCTMPEASTSSSLVQQILASGKSTLVMSSRQGLSPDTVRVLDELPDLSFLQAKLLMFPVRGTSP</sequence>
<organism evidence="3 4">
    <name type="scientific">Cryptotermes secundus</name>
    <dbReference type="NCBI Taxonomy" id="105785"/>
    <lineage>
        <taxon>Eukaryota</taxon>
        <taxon>Metazoa</taxon>
        <taxon>Ecdysozoa</taxon>
        <taxon>Arthropoda</taxon>
        <taxon>Hexapoda</taxon>
        <taxon>Insecta</taxon>
        <taxon>Pterygota</taxon>
        <taxon>Neoptera</taxon>
        <taxon>Polyneoptera</taxon>
        <taxon>Dictyoptera</taxon>
        <taxon>Blattodea</taxon>
        <taxon>Blattoidea</taxon>
        <taxon>Termitoidae</taxon>
        <taxon>Kalotermitidae</taxon>
        <taxon>Cryptotermitinae</taxon>
        <taxon>Cryptotermes</taxon>
    </lineage>
</organism>
<dbReference type="OrthoDB" id="5917212at2759"/>
<keyword evidence="4" id="KW-1185">Reference proteome</keyword>
<dbReference type="GO" id="GO:0030121">
    <property type="term" value="C:AP-1 adaptor complex"/>
    <property type="evidence" value="ECO:0007669"/>
    <property type="project" value="TreeGrafter"/>
</dbReference>
<evidence type="ECO:0000313" key="4">
    <source>
        <dbReference type="Proteomes" id="UP000235965"/>
    </source>
</evidence>
<dbReference type="EMBL" id="NEVH01006756">
    <property type="protein sequence ID" value="PNF36432.1"/>
    <property type="molecule type" value="Genomic_DNA"/>
</dbReference>
<evidence type="ECO:0000313" key="3">
    <source>
        <dbReference type="EMBL" id="PNF36432.1"/>
    </source>
</evidence>
<dbReference type="Pfam" id="PF15045">
    <property type="entry name" value="Clathrin_bdg"/>
    <property type="match status" value="1"/>
</dbReference>
<evidence type="ECO:0000256" key="1">
    <source>
        <dbReference type="SAM" id="MobiDB-lite"/>
    </source>
</evidence>
<dbReference type="GO" id="GO:0030276">
    <property type="term" value="F:clathrin binding"/>
    <property type="evidence" value="ECO:0007669"/>
    <property type="project" value="InterPro"/>
</dbReference>
<dbReference type="InterPro" id="IPR029205">
    <property type="entry name" value="Clathrin-bd"/>
</dbReference>
<name>A0A2J7R6H0_9NEOP</name>
<accession>A0A2J7R6H0</accession>
<feature type="region of interest" description="Disordered" evidence="1">
    <location>
        <begin position="1"/>
        <end position="22"/>
    </location>
</feature>
<comment type="caution">
    <text evidence="3">The sequence shown here is derived from an EMBL/GenBank/DDBJ whole genome shotgun (WGS) entry which is preliminary data.</text>
</comment>
<dbReference type="PANTHER" id="PTHR16156">
    <property type="entry name" value="AFTIPHILIN A-RELATED"/>
    <property type="match status" value="1"/>
</dbReference>
<dbReference type="STRING" id="105785.A0A2J7R6H0"/>
<feature type="compositionally biased region" description="Pro residues" evidence="1">
    <location>
        <begin position="7"/>
        <end position="16"/>
    </location>
</feature>